<evidence type="ECO:0000256" key="3">
    <source>
        <dbReference type="ARBA" id="ARBA00022448"/>
    </source>
</evidence>
<comment type="caution">
    <text evidence="11">The sequence shown here is derived from an EMBL/GenBank/DDBJ whole genome shotgun (WGS) entry which is preliminary data.</text>
</comment>
<dbReference type="Gene3D" id="3.30.1150.10">
    <property type="match status" value="1"/>
</dbReference>
<dbReference type="Pfam" id="PF03544">
    <property type="entry name" value="TonB_C"/>
    <property type="match status" value="1"/>
</dbReference>
<evidence type="ECO:0000256" key="4">
    <source>
        <dbReference type="ARBA" id="ARBA00022475"/>
    </source>
</evidence>
<evidence type="ECO:0000256" key="2">
    <source>
        <dbReference type="ARBA" id="ARBA00006555"/>
    </source>
</evidence>
<gene>
    <name evidence="11" type="ORF">H9863_04715</name>
</gene>
<accession>A0A9D1UZN0</accession>
<evidence type="ECO:0000313" key="11">
    <source>
        <dbReference type="EMBL" id="HIX03405.1"/>
    </source>
</evidence>
<dbReference type="InterPro" id="IPR037682">
    <property type="entry name" value="TonB_C"/>
</dbReference>
<dbReference type="SUPFAM" id="SSF74653">
    <property type="entry name" value="TolA/TonB C-terminal domain"/>
    <property type="match status" value="1"/>
</dbReference>
<evidence type="ECO:0000256" key="6">
    <source>
        <dbReference type="ARBA" id="ARBA00022692"/>
    </source>
</evidence>
<dbReference type="PANTHER" id="PTHR33446">
    <property type="entry name" value="PROTEIN TONB-RELATED"/>
    <property type="match status" value="1"/>
</dbReference>
<dbReference type="InterPro" id="IPR006260">
    <property type="entry name" value="TonB/TolA_C"/>
</dbReference>
<dbReference type="PROSITE" id="PS52015">
    <property type="entry name" value="TONB_CTD"/>
    <property type="match status" value="1"/>
</dbReference>
<dbReference type="NCBIfam" id="TIGR01352">
    <property type="entry name" value="tonB_Cterm"/>
    <property type="match status" value="1"/>
</dbReference>
<organism evidence="11 12">
    <name type="scientific">Candidatus Odoribacter faecigallinarum</name>
    <dbReference type="NCBI Taxonomy" id="2838706"/>
    <lineage>
        <taxon>Bacteria</taxon>
        <taxon>Pseudomonadati</taxon>
        <taxon>Bacteroidota</taxon>
        <taxon>Bacteroidia</taxon>
        <taxon>Bacteroidales</taxon>
        <taxon>Odoribacteraceae</taxon>
        <taxon>Odoribacter</taxon>
    </lineage>
</organism>
<keyword evidence="5" id="KW-0997">Cell inner membrane</keyword>
<comment type="subcellular location">
    <subcellularLocation>
        <location evidence="1">Cell inner membrane</location>
        <topology evidence="1">Single-pass membrane protein</topology>
        <orientation evidence="1">Periplasmic side</orientation>
    </subcellularLocation>
</comment>
<dbReference type="GO" id="GO:0015031">
    <property type="term" value="P:protein transport"/>
    <property type="evidence" value="ECO:0007669"/>
    <property type="project" value="UniProtKB-KW"/>
</dbReference>
<proteinExistence type="inferred from homology"/>
<evidence type="ECO:0000313" key="12">
    <source>
        <dbReference type="Proteomes" id="UP000824202"/>
    </source>
</evidence>
<evidence type="ECO:0000256" key="9">
    <source>
        <dbReference type="ARBA" id="ARBA00023136"/>
    </source>
</evidence>
<keyword evidence="8" id="KW-1133">Transmembrane helix</keyword>
<keyword evidence="7" id="KW-0653">Protein transport</keyword>
<dbReference type="InterPro" id="IPR051045">
    <property type="entry name" value="TonB-dependent_transducer"/>
</dbReference>
<evidence type="ECO:0000256" key="5">
    <source>
        <dbReference type="ARBA" id="ARBA00022519"/>
    </source>
</evidence>
<evidence type="ECO:0000259" key="10">
    <source>
        <dbReference type="PROSITE" id="PS52015"/>
    </source>
</evidence>
<keyword evidence="6" id="KW-0812">Transmembrane</keyword>
<reference evidence="11" key="1">
    <citation type="journal article" date="2021" name="PeerJ">
        <title>Extensive microbial diversity within the chicken gut microbiome revealed by metagenomics and culture.</title>
        <authorList>
            <person name="Gilroy R."/>
            <person name="Ravi A."/>
            <person name="Getino M."/>
            <person name="Pursley I."/>
            <person name="Horton D.L."/>
            <person name="Alikhan N.F."/>
            <person name="Baker D."/>
            <person name="Gharbi K."/>
            <person name="Hall N."/>
            <person name="Watson M."/>
            <person name="Adriaenssens E.M."/>
            <person name="Foster-Nyarko E."/>
            <person name="Jarju S."/>
            <person name="Secka A."/>
            <person name="Antonio M."/>
            <person name="Oren A."/>
            <person name="Chaudhuri R.R."/>
            <person name="La Ragione R."/>
            <person name="Hildebrand F."/>
            <person name="Pallen M.J."/>
        </authorList>
    </citation>
    <scope>NUCLEOTIDE SEQUENCE</scope>
    <source>
        <strain evidence="11">23274</strain>
    </source>
</reference>
<dbReference type="EMBL" id="DXFT01000092">
    <property type="protein sequence ID" value="HIX03405.1"/>
    <property type="molecule type" value="Genomic_DNA"/>
</dbReference>
<evidence type="ECO:0000256" key="8">
    <source>
        <dbReference type="ARBA" id="ARBA00022989"/>
    </source>
</evidence>
<keyword evidence="3" id="KW-0813">Transport</keyword>
<sequence length="196" mass="21900">MKKDFYRTIYRLLAGATKRVNWQWLNHWKMAMGVSLIAASCVGTNKKSPATQESAETMITTLEDIQEQEKKKVEEKQIESTCYMIIEDMPGFPGGNAGGYIKAHTYYPASALKEGKTGKVYVQFTIEKDGSIQNPRIARGIHPALDSVALEVISQLPKFQPAKSRGEPIAVNFTLPVTFTLEMLEKAKLQEESSKP</sequence>
<dbReference type="PANTHER" id="PTHR33446:SF2">
    <property type="entry name" value="PROTEIN TONB"/>
    <property type="match status" value="1"/>
</dbReference>
<keyword evidence="9" id="KW-0472">Membrane</keyword>
<comment type="similarity">
    <text evidence="2">Belongs to the TonB family.</text>
</comment>
<dbReference type="GO" id="GO:0031992">
    <property type="term" value="F:energy transducer activity"/>
    <property type="evidence" value="ECO:0007669"/>
    <property type="project" value="TreeGrafter"/>
</dbReference>
<protein>
    <submittedName>
        <fullName evidence="11">Energy transducer TonB</fullName>
    </submittedName>
</protein>
<keyword evidence="4" id="KW-1003">Cell membrane</keyword>
<evidence type="ECO:0000256" key="7">
    <source>
        <dbReference type="ARBA" id="ARBA00022927"/>
    </source>
</evidence>
<reference evidence="11" key="2">
    <citation type="submission" date="2021-04" db="EMBL/GenBank/DDBJ databases">
        <authorList>
            <person name="Gilroy R."/>
        </authorList>
    </citation>
    <scope>NUCLEOTIDE SEQUENCE</scope>
    <source>
        <strain evidence="11">23274</strain>
    </source>
</reference>
<dbReference type="GO" id="GO:0098797">
    <property type="term" value="C:plasma membrane protein complex"/>
    <property type="evidence" value="ECO:0007669"/>
    <property type="project" value="TreeGrafter"/>
</dbReference>
<dbReference type="Proteomes" id="UP000824202">
    <property type="component" value="Unassembled WGS sequence"/>
</dbReference>
<feature type="domain" description="TonB C-terminal" evidence="10">
    <location>
        <begin position="92"/>
        <end position="188"/>
    </location>
</feature>
<evidence type="ECO:0000256" key="1">
    <source>
        <dbReference type="ARBA" id="ARBA00004383"/>
    </source>
</evidence>
<dbReference type="GO" id="GO:0055085">
    <property type="term" value="P:transmembrane transport"/>
    <property type="evidence" value="ECO:0007669"/>
    <property type="project" value="InterPro"/>
</dbReference>
<name>A0A9D1UZN0_9BACT</name>
<dbReference type="AlphaFoldDB" id="A0A9D1UZN0"/>